<dbReference type="RefSeq" id="WP_367994627.1">
    <property type="nucleotide sequence ID" value="NZ_JBFPJR010000024.1"/>
</dbReference>
<evidence type="ECO:0000313" key="1">
    <source>
        <dbReference type="EMBL" id="MEX0428656.1"/>
    </source>
</evidence>
<dbReference type="EMBL" id="JBFPJR010000024">
    <property type="protein sequence ID" value="MEX0428656.1"/>
    <property type="molecule type" value="Genomic_DNA"/>
</dbReference>
<protein>
    <submittedName>
        <fullName evidence="1">DUF2397 family protein</fullName>
    </submittedName>
</protein>
<name>A0ABV3T0D2_9ACTN</name>
<keyword evidence="2" id="KW-1185">Reference proteome</keyword>
<accession>A0ABV3T0D2</accession>
<reference evidence="1 2" key="1">
    <citation type="submission" date="2024-07" db="EMBL/GenBank/DDBJ databases">
        <authorList>
            <person name="Lee S."/>
            <person name="Kang M."/>
        </authorList>
    </citation>
    <scope>NUCLEOTIDE SEQUENCE [LARGE SCALE GENOMIC DNA]</scope>
    <source>
        <strain evidence="1 2">DS6</strain>
    </source>
</reference>
<comment type="caution">
    <text evidence="1">The sequence shown here is derived from an EMBL/GenBank/DDBJ whole genome shotgun (WGS) entry which is preliminary data.</text>
</comment>
<evidence type="ECO:0000313" key="2">
    <source>
        <dbReference type="Proteomes" id="UP001556631"/>
    </source>
</evidence>
<sequence>MSEEDTTGYGPFAYLSTPNAGLYRRVMRALLAEKERFTVHVRPEQVYAALCRDGGEPVTQDAVRSAMESLAAPGWGNLLAFPDSSRVTALEDFYRRRMLYQLSRAGEAAERALGQYDAALGTRGALQSVALADIVTLLTSLRDHAAAHTGGRPVDEAVIHSDLRSLRERFSELAENAVAFMGSIQRTIDLHDADVEAFLAQDASLNAVHAGGNQRREAVARWR</sequence>
<proteinExistence type="predicted"/>
<dbReference type="Pfam" id="PF09660">
    <property type="entry name" value="DUF2397"/>
    <property type="match status" value="1"/>
</dbReference>
<dbReference type="Proteomes" id="UP001556631">
    <property type="component" value="Unassembled WGS sequence"/>
</dbReference>
<organism evidence="1 2">
    <name type="scientific">Nocardioides eburneus</name>
    <dbReference type="NCBI Taxonomy" id="3231482"/>
    <lineage>
        <taxon>Bacteria</taxon>
        <taxon>Bacillati</taxon>
        <taxon>Actinomycetota</taxon>
        <taxon>Actinomycetes</taxon>
        <taxon>Propionibacteriales</taxon>
        <taxon>Nocardioidaceae</taxon>
        <taxon>Nocardioides</taxon>
    </lineage>
</organism>
<gene>
    <name evidence="1" type="ORF">AB3X52_13590</name>
</gene>
<dbReference type="InterPro" id="IPR013493">
    <property type="entry name" value="CHP02677"/>
</dbReference>